<dbReference type="InterPro" id="IPR019410">
    <property type="entry name" value="Methyltransf_16"/>
</dbReference>
<dbReference type="VEuPathDB" id="ToxoDB:TGDOM2_235960"/>
<gene>
    <name evidence="3" type="ORF">TGDOM2_235960</name>
</gene>
<feature type="region of interest" description="Disordered" evidence="1">
    <location>
        <begin position="166"/>
        <end position="249"/>
    </location>
</feature>
<dbReference type="Pfam" id="PF10294">
    <property type="entry name" value="Methyltransf_16"/>
    <property type="match status" value="1"/>
</dbReference>
<dbReference type="Proteomes" id="UP000028837">
    <property type="component" value="Unassembled WGS sequence"/>
</dbReference>
<reference evidence="3 4" key="1">
    <citation type="submission" date="2014-02" db="EMBL/GenBank/DDBJ databases">
        <authorList>
            <person name="Sibley D."/>
            <person name="Venepally P."/>
            <person name="Karamycheva S."/>
            <person name="Hadjithomas M."/>
            <person name="Khan A."/>
            <person name="Brunk B."/>
            <person name="Roos D."/>
            <person name="Caler E."/>
            <person name="Lorenzi H."/>
        </authorList>
    </citation>
    <scope>NUCLEOTIDE SEQUENCE [LARGE SCALE GENOMIC DNA]</scope>
    <source>
        <strain evidence="3 4">GAB2-2007-GAL-DOM2</strain>
    </source>
</reference>
<dbReference type="Gene3D" id="3.40.50.150">
    <property type="entry name" value="Vaccinia Virus protein VP39"/>
    <property type="match status" value="1"/>
</dbReference>
<feature type="signal peptide" evidence="2">
    <location>
        <begin position="1"/>
        <end position="30"/>
    </location>
</feature>
<dbReference type="PANTHER" id="PTHR14614">
    <property type="entry name" value="HEPATOCELLULAR CARCINOMA-ASSOCIATED ANTIGEN"/>
    <property type="match status" value="1"/>
</dbReference>
<feature type="region of interest" description="Disordered" evidence="1">
    <location>
        <begin position="317"/>
        <end position="344"/>
    </location>
</feature>
<feature type="chain" id="PRO_5001808201" evidence="2">
    <location>
        <begin position="31"/>
        <end position="623"/>
    </location>
</feature>
<evidence type="ECO:0000256" key="1">
    <source>
        <dbReference type="SAM" id="MobiDB-lite"/>
    </source>
</evidence>
<keyword evidence="3" id="KW-0812">Transmembrane</keyword>
<proteinExistence type="predicted"/>
<keyword evidence="3" id="KW-0472">Membrane</keyword>
<dbReference type="AlphaFoldDB" id="A0A086JHI9"/>
<dbReference type="InterPro" id="IPR029063">
    <property type="entry name" value="SAM-dependent_MTases_sf"/>
</dbReference>
<keyword evidence="2" id="KW-0732">Signal</keyword>
<feature type="compositionally biased region" description="Polar residues" evidence="1">
    <location>
        <begin position="317"/>
        <end position="327"/>
    </location>
</feature>
<evidence type="ECO:0000256" key="2">
    <source>
        <dbReference type="SAM" id="SignalP"/>
    </source>
</evidence>
<organism evidence="3 4">
    <name type="scientific">Toxoplasma gondii GAB2-2007-GAL-DOM2</name>
    <dbReference type="NCBI Taxonomy" id="1130820"/>
    <lineage>
        <taxon>Eukaryota</taxon>
        <taxon>Sar</taxon>
        <taxon>Alveolata</taxon>
        <taxon>Apicomplexa</taxon>
        <taxon>Conoidasida</taxon>
        <taxon>Coccidia</taxon>
        <taxon>Eucoccidiorida</taxon>
        <taxon>Eimeriorina</taxon>
        <taxon>Sarcocystidae</taxon>
        <taxon>Toxoplasma</taxon>
    </lineage>
</organism>
<protein>
    <submittedName>
        <fullName evidence="3">Putative transmembrane protein</fullName>
    </submittedName>
</protein>
<dbReference type="PROSITE" id="PS51257">
    <property type="entry name" value="PROKAR_LIPOPROTEIN"/>
    <property type="match status" value="1"/>
</dbReference>
<evidence type="ECO:0000313" key="3">
    <source>
        <dbReference type="EMBL" id="KFG31607.1"/>
    </source>
</evidence>
<feature type="compositionally biased region" description="Basic and acidic residues" evidence="1">
    <location>
        <begin position="174"/>
        <end position="186"/>
    </location>
</feature>
<evidence type="ECO:0000313" key="4">
    <source>
        <dbReference type="Proteomes" id="UP000028837"/>
    </source>
</evidence>
<dbReference type="EMBL" id="AHZU02001507">
    <property type="protein sequence ID" value="KFG31607.1"/>
    <property type="molecule type" value="Genomic_DNA"/>
</dbReference>
<dbReference type="OrthoDB" id="347738at2759"/>
<sequence>MAMATRKTRRCLPAPSSIIVFLLVLASVAGSCFVVHGFAESSTPCRAHAPDHGRGRKPSAEDEVESLYSTEVENAFSSSPSSLNYTSLDLCPCSAGELLGDPRTDTSWLACSKTHTGSAVFPSAFFDATVESRTQSCPSRMCMSAVSNSGFFPACEGPSSVRANGTQSATLQVHTEESRVEKKGQKTDVAGMENGVGVTGGCTEQDEKGAPPHAVAHNDNGHPKSKTFSRTSNRERKSASQERRKREASPVLALEWKRFPYDFARGEFEVHGFPLYVEGPSHIRPAHLQQDADTGKSIWDGSVVLARFVSQRLFPAPQTSEASSSIQDAAPRPSKEASSEGPPRRRVVLELGAGLGVAGLAAAAAGTRVAWELGKREREVSACAGCDDACATQKDTAQTDRESDLAGVAVSGGESHVTSAKRNHVILTDLPYCLDTLTENVRRNSHFAVESRPSAKAADAEGCDGSARDAAAKTQLSLNSSEMPVKSQVSVVALDWNEPEKFTEAAKGVVHPGEVEVLLGADIVWLASLVEPLVKTLDWFFKENRKWKLKAGDETSAEDTEVKRSAVTPVVAYIAHQTRSEKTDETLFRALAARGLEVETQHFEDPVANRSPNIRILKIWKND</sequence>
<name>A0A086JHI9_TOXGO</name>
<comment type="caution">
    <text evidence="3">The sequence shown here is derived from an EMBL/GenBank/DDBJ whole genome shotgun (WGS) entry which is preliminary data.</text>
</comment>
<feature type="compositionally biased region" description="Basic and acidic residues" evidence="1">
    <location>
        <begin position="232"/>
        <end position="248"/>
    </location>
</feature>
<accession>A0A086JHI9</accession>